<proteinExistence type="inferred from homology"/>
<reference evidence="6 7" key="1">
    <citation type="submission" date="2024-06" db="EMBL/GenBank/DDBJ databases">
        <title>A chromosome level genome sequence of Diviner's sage (Salvia divinorum).</title>
        <authorList>
            <person name="Ford S.A."/>
            <person name="Ro D.-K."/>
            <person name="Ness R.W."/>
            <person name="Phillips M.A."/>
        </authorList>
    </citation>
    <scope>NUCLEOTIDE SEQUENCE [LARGE SCALE GENOMIC DNA]</scope>
    <source>
        <strain evidence="6">SAF-2024a</strain>
        <tissue evidence="6">Leaf</tissue>
    </source>
</reference>
<dbReference type="Pfam" id="PF05653">
    <property type="entry name" value="Mg_trans_NIPA"/>
    <property type="match status" value="3"/>
</dbReference>
<sequence length="262" mass="28962">MIANSSIEGSGGYGYLLEPLWWIGMFTMVFGEFANFVAYMYGPAVLVTPLGALSIIVSSFLTERNLEEDRNHRMCFMYSGFCSYCASCTWRTCHQLSRRNLGIGSTASFSFLRDKHHGLHRGVCSIIGALTVVSVKALGIAIKLTLEGSSPLQALDTINTAVVSPIYYAMFTSLTIIASAIMFKDWSGQSASSIVSVLCGFITVLSGTMVLHNTRDPEKQLTRDYSPQISWVVHGNGEIWKQEDNDGLQNEYVAITHQDHFK</sequence>
<keyword evidence="3 5" id="KW-1133">Transmembrane helix</keyword>
<evidence type="ECO:0000313" key="7">
    <source>
        <dbReference type="Proteomes" id="UP001567538"/>
    </source>
</evidence>
<dbReference type="Proteomes" id="UP001567538">
    <property type="component" value="Unassembled WGS sequence"/>
</dbReference>
<dbReference type="GO" id="GO:0005769">
    <property type="term" value="C:early endosome"/>
    <property type="evidence" value="ECO:0007669"/>
    <property type="project" value="UniProtKB-SubCell"/>
</dbReference>
<comment type="caution">
    <text evidence="6">The sequence shown here is derived from an EMBL/GenBank/DDBJ whole genome shotgun (WGS) entry which is preliminary data.</text>
</comment>
<feature type="transmembrane region" description="Helical" evidence="5">
    <location>
        <begin position="190"/>
        <end position="211"/>
    </location>
</feature>
<evidence type="ECO:0000256" key="4">
    <source>
        <dbReference type="ARBA" id="ARBA00023136"/>
    </source>
</evidence>
<name>A0ABD1HKQ0_SALDI</name>
<comment type="subunit">
    <text evidence="5">Homodimer.</text>
</comment>
<dbReference type="InterPro" id="IPR008521">
    <property type="entry name" value="Mg_trans_NIPA"/>
</dbReference>
<protein>
    <recommendedName>
        <fullName evidence="5">Probable magnesium transporter</fullName>
    </recommendedName>
</protein>
<feature type="transmembrane region" description="Helical" evidence="5">
    <location>
        <begin position="123"/>
        <end position="146"/>
    </location>
</feature>
<keyword evidence="5" id="KW-0460">Magnesium</keyword>
<feature type="transmembrane region" description="Helical" evidence="5">
    <location>
        <begin position="12"/>
        <end position="30"/>
    </location>
</feature>
<organism evidence="6 7">
    <name type="scientific">Salvia divinorum</name>
    <name type="common">Maria pastora</name>
    <name type="synonym">Diviner's sage</name>
    <dbReference type="NCBI Taxonomy" id="28513"/>
    <lineage>
        <taxon>Eukaryota</taxon>
        <taxon>Viridiplantae</taxon>
        <taxon>Streptophyta</taxon>
        <taxon>Embryophyta</taxon>
        <taxon>Tracheophyta</taxon>
        <taxon>Spermatophyta</taxon>
        <taxon>Magnoliopsida</taxon>
        <taxon>eudicotyledons</taxon>
        <taxon>Gunneridae</taxon>
        <taxon>Pentapetalae</taxon>
        <taxon>asterids</taxon>
        <taxon>lamiids</taxon>
        <taxon>Lamiales</taxon>
        <taxon>Lamiaceae</taxon>
        <taxon>Nepetoideae</taxon>
        <taxon>Mentheae</taxon>
        <taxon>Salviinae</taxon>
        <taxon>Salvia</taxon>
        <taxon>Salvia subgen. Calosphace</taxon>
    </lineage>
</organism>
<comment type="similarity">
    <text evidence="5">Belongs to the NIPA (TC 2.A.7) family.</text>
</comment>
<comment type="function">
    <text evidence="5">Acts as a Mg(2+) transporter. Can also transport other divalent cations such as Fe(2+), Sr(2+), Ba(2+), Mn(2+) and Co(2+) but to a much less extent than Mg(2+).</text>
</comment>
<keyword evidence="7" id="KW-1185">Reference proteome</keyword>
<evidence type="ECO:0000256" key="5">
    <source>
        <dbReference type="RuleBase" id="RU363078"/>
    </source>
</evidence>
<keyword evidence="5" id="KW-0813">Transport</keyword>
<evidence type="ECO:0000256" key="1">
    <source>
        <dbReference type="ARBA" id="ARBA00004141"/>
    </source>
</evidence>
<accession>A0ABD1HKQ0</accession>
<feature type="transmembrane region" description="Helical" evidence="5">
    <location>
        <begin position="36"/>
        <end position="61"/>
    </location>
</feature>
<comment type="caution">
    <text evidence="5">Lacks conserved residue(s) required for the propagation of feature annotation.</text>
</comment>
<keyword evidence="5" id="KW-0406">Ion transport</keyword>
<dbReference type="AlphaFoldDB" id="A0ABD1HKQ0"/>
<gene>
    <name evidence="6" type="ORF">AAHA92_12581</name>
</gene>
<keyword evidence="4 5" id="KW-0472">Membrane</keyword>
<dbReference type="GO" id="GO:0015095">
    <property type="term" value="F:magnesium ion transmembrane transporter activity"/>
    <property type="evidence" value="ECO:0007669"/>
    <property type="project" value="UniProtKB-UniRule"/>
</dbReference>
<dbReference type="GO" id="GO:0005886">
    <property type="term" value="C:plasma membrane"/>
    <property type="evidence" value="ECO:0007669"/>
    <property type="project" value="UniProtKB-SubCell"/>
</dbReference>
<keyword evidence="5" id="KW-0967">Endosome</keyword>
<evidence type="ECO:0000313" key="6">
    <source>
        <dbReference type="EMBL" id="KAL1557041.1"/>
    </source>
</evidence>
<dbReference type="EMBL" id="JBEAFC010000005">
    <property type="protein sequence ID" value="KAL1557041.1"/>
    <property type="molecule type" value="Genomic_DNA"/>
</dbReference>
<feature type="transmembrane region" description="Helical" evidence="5">
    <location>
        <begin position="166"/>
        <end position="183"/>
    </location>
</feature>
<evidence type="ECO:0000256" key="2">
    <source>
        <dbReference type="ARBA" id="ARBA00022692"/>
    </source>
</evidence>
<keyword evidence="5" id="KW-1003">Cell membrane</keyword>
<dbReference type="PANTHER" id="PTHR12570:SF25">
    <property type="entry name" value="MAGNESIUM TRANSPORTER-RELATED"/>
    <property type="match status" value="1"/>
</dbReference>
<comment type="subcellular location">
    <subcellularLocation>
        <location evidence="5">Cell membrane</location>
        <topology evidence="5">Multi-pass membrane protein</topology>
    </subcellularLocation>
    <subcellularLocation>
        <location evidence="5">Early endosome</location>
    </subcellularLocation>
    <subcellularLocation>
        <location evidence="1">Membrane</location>
        <topology evidence="1">Multi-pass membrane protein</topology>
    </subcellularLocation>
</comment>
<dbReference type="PANTHER" id="PTHR12570">
    <property type="match status" value="1"/>
</dbReference>
<evidence type="ECO:0000256" key="3">
    <source>
        <dbReference type="ARBA" id="ARBA00022989"/>
    </source>
</evidence>
<keyword evidence="2 5" id="KW-0812">Transmembrane</keyword>